<evidence type="ECO:0000313" key="1">
    <source>
        <dbReference type="EMBL" id="KNE22275.1"/>
    </source>
</evidence>
<dbReference type="EMBL" id="LGTO01000002">
    <property type="protein sequence ID" value="KNE22275.1"/>
    <property type="molecule type" value="Genomic_DNA"/>
</dbReference>
<sequence length="60" mass="7139">MWERALENLEMQSNGFKIDGDLHRDNELLKVTILDEWKKGKLNYLVILSKHVCGKKWKIL</sequence>
<evidence type="ECO:0000313" key="2">
    <source>
        <dbReference type="Proteomes" id="UP000036780"/>
    </source>
</evidence>
<proteinExistence type="predicted"/>
<dbReference type="Proteomes" id="UP000036780">
    <property type="component" value="Unassembled WGS sequence"/>
</dbReference>
<reference evidence="2" key="1">
    <citation type="submission" date="2015-07" db="EMBL/GenBank/DDBJ databases">
        <title>Fjat-10053 dsm26.</title>
        <authorList>
            <person name="Liu B."/>
            <person name="Wang J."/>
            <person name="Zhu Y."/>
            <person name="Liu G."/>
            <person name="Chen Q."/>
            <person name="Chen Z."/>
            <person name="Lan J."/>
            <person name="Che J."/>
            <person name="Ge C."/>
            <person name="Shi H."/>
            <person name="Pan Z."/>
            <person name="Liu X."/>
        </authorList>
    </citation>
    <scope>NUCLEOTIDE SEQUENCE [LARGE SCALE GENOMIC DNA]</scope>
    <source>
        <strain evidence="2">DSM 26</strain>
    </source>
</reference>
<protein>
    <submittedName>
        <fullName evidence="1">Uncharacterized protein</fullName>
    </submittedName>
</protein>
<dbReference type="AlphaFoldDB" id="A0A0L0QUB0"/>
<organism evidence="1 2">
    <name type="scientific">Virgibacillus pantothenticus</name>
    <dbReference type="NCBI Taxonomy" id="1473"/>
    <lineage>
        <taxon>Bacteria</taxon>
        <taxon>Bacillati</taxon>
        <taxon>Bacillota</taxon>
        <taxon>Bacilli</taxon>
        <taxon>Bacillales</taxon>
        <taxon>Bacillaceae</taxon>
        <taxon>Virgibacillus</taxon>
    </lineage>
</organism>
<comment type="caution">
    <text evidence="1">The sequence shown here is derived from an EMBL/GenBank/DDBJ whole genome shotgun (WGS) entry which is preliminary data.</text>
</comment>
<keyword evidence="2" id="KW-1185">Reference proteome</keyword>
<accession>A0A0L0QUB0</accession>
<name>A0A0L0QUB0_VIRPA</name>
<gene>
    <name evidence="1" type="ORF">AFK71_01155</name>
</gene>